<dbReference type="RefSeq" id="WP_073069444.1">
    <property type="nucleotide sequence ID" value="NZ_MPPI01000002.1"/>
</dbReference>
<organism evidence="2 3">
    <name type="scientific">Phormidesmis priestleyi ULC007</name>
    <dbReference type="NCBI Taxonomy" id="1920490"/>
    <lineage>
        <taxon>Bacteria</taxon>
        <taxon>Bacillati</taxon>
        <taxon>Cyanobacteriota</taxon>
        <taxon>Cyanophyceae</taxon>
        <taxon>Leptolyngbyales</taxon>
        <taxon>Leptolyngbyaceae</taxon>
        <taxon>Phormidesmis</taxon>
    </lineage>
</organism>
<dbReference type="OrthoDB" id="581405at2"/>
<reference evidence="2 3" key="1">
    <citation type="submission" date="2018-02" db="EMBL/GenBank/DDBJ databases">
        <authorList>
            <person name="Cohen D.B."/>
            <person name="Kent A.D."/>
        </authorList>
    </citation>
    <scope>NUCLEOTIDE SEQUENCE [LARGE SCALE GENOMIC DNA]</scope>
    <source>
        <strain evidence="2 3">ULC007</strain>
    </source>
</reference>
<gene>
    <name evidence="2" type="ORF">C7B65_03145</name>
</gene>
<feature type="chain" id="PRO_5015759542" evidence="1">
    <location>
        <begin position="24"/>
        <end position="445"/>
    </location>
</feature>
<dbReference type="EMBL" id="PVWG01000002">
    <property type="protein sequence ID" value="PSB21594.1"/>
    <property type="molecule type" value="Genomic_DNA"/>
</dbReference>
<keyword evidence="1" id="KW-0732">Signal</keyword>
<feature type="signal peptide" evidence="1">
    <location>
        <begin position="1"/>
        <end position="23"/>
    </location>
</feature>
<comment type="caution">
    <text evidence="2">The sequence shown here is derived from an EMBL/GenBank/DDBJ whole genome shotgun (WGS) entry which is preliminary data.</text>
</comment>
<evidence type="ECO:0000313" key="2">
    <source>
        <dbReference type="EMBL" id="PSB21594.1"/>
    </source>
</evidence>
<evidence type="ECO:0000256" key="1">
    <source>
        <dbReference type="SAM" id="SignalP"/>
    </source>
</evidence>
<keyword evidence="3" id="KW-1185">Reference proteome</keyword>
<reference evidence="2 3" key="2">
    <citation type="submission" date="2018-03" db="EMBL/GenBank/DDBJ databases">
        <title>The ancient ancestry and fast evolution of plastids.</title>
        <authorList>
            <person name="Moore K.R."/>
            <person name="Magnabosco C."/>
            <person name="Momper L."/>
            <person name="Gold D.A."/>
            <person name="Bosak T."/>
            <person name="Fournier G.P."/>
        </authorList>
    </citation>
    <scope>NUCLEOTIDE SEQUENCE [LARGE SCALE GENOMIC DNA]</scope>
    <source>
        <strain evidence="2 3">ULC007</strain>
    </source>
</reference>
<dbReference type="AlphaFoldDB" id="A0A2T1DMF2"/>
<accession>A0A2T1DMF2</accession>
<name>A0A2T1DMF2_9CYAN</name>
<protein>
    <submittedName>
        <fullName evidence="2">Uncharacterized protein</fullName>
    </submittedName>
</protein>
<proteinExistence type="predicted"/>
<sequence>MNKVCLKIFATSFFMSGAGIVFSELAGAFDVNSCVNLTMPETLDLLKPVDSTLEACVPELKKVNDLSSSVASKINGALSTLSGAEIGNEGKYELSRVTYNLSGKEIKVEGVILARHVYGEIKEQIPVPVTKYRKEQFPVTVTKYRKEKVPVTVMKTQTKRVPYIEMESRCVLSIGGKCRKRVDVPVDKWREVTVKVPVVEMQWKNVPYPDVEMQWKNVPYPDVEMQWRTIQPPPISATCNYTYIYNLTTSESTPTISCGQGGIGNLTINASALARVLNGEVPSLGSIVAAVNMIPPGVTDKSDDTYDQIRSQQSGAEPGSQTSTYFSSRSFVEWASTKNLATNLILSGVTGGALSSQLMLELEEKIKSEFIFFSQFATQVGAEIALEQFLELAKTGSLSIPSLGSVEFKVVNVPVNRVMCVTGTDKCNPPVPEPRIGFAIKLKKT</sequence>
<dbReference type="Proteomes" id="UP000238634">
    <property type="component" value="Unassembled WGS sequence"/>
</dbReference>
<evidence type="ECO:0000313" key="3">
    <source>
        <dbReference type="Proteomes" id="UP000238634"/>
    </source>
</evidence>